<dbReference type="GO" id="GO:0070139">
    <property type="term" value="F:SUMO-specific endopeptidase activity"/>
    <property type="evidence" value="ECO:0007669"/>
    <property type="project" value="TreeGrafter"/>
</dbReference>
<feature type="compositionally biased region" description="Basic residues" evidence="6">
    <location>
        <begin position="956"/>
        <end position="967"/>
    </location>
</feature>
<feature type="compositionally biased region" description="Acidic residues" evidence="6">
    <location>
        <begin position="155"/>
        <end position="183"/>
    </location>
</feature>
<dbReference type="InterPro" id="IPR038765">
    <property type="entry name" value="Papain-like_cys_pep_sf"/>
</dbReference>
<dbReference type="EMBL" id="JAZGQO010000004">
    <property type="protein sequence ID" value="KAK6187616.1"/>
    <property type="molecule type" value="Genomic_DNA"/>
</dbReference>
<evidence type="ECO:0000256" key="3">
    <source>
        <dbReference type="ARBA" id="ARBA00022670"/>
    </source>
</evidence>
<evidence type="ECO:0000259" key="7">
    <source>
        <dbReference type="PROSITE" id="PS50600"/>
    </source>
</evidence>
<dbReference type="Gene3D" id="3.40.395.10">
    <property type="entry name" value="Adenoviral Proteinase, Chain A"/>
    <property type="match status" value="1"/>
</dbReference>
<evidence type="ECO:0000256" key="2">
    <source>
        <dbReference type="ARBA" id="ARBA00022553"/>
    </source>
</evidence>
<feature type="compositionally biased region" description="Polar residues" evidence="6">
    <location>
        <begin position="543"/>
        <end position="559"/>
    </location>
</feature>
<organism evidence="8 9">
    <name type="scientific">Patella caerulea</name>
    <name type="common">Rayed Mediterranean limpet</name>
    <dbReference type="NCBI Taxonomy" id="87958"/>
    <lineage>
        <taxon>Eukaryota</taxon>
        <taxon>Metazoa</taxon>
        <taxon>Spiralia</taxon>
        <taxon>Lophotrochozoa</taxon>
        <taxon>Mollusca</taxon>
        <taxon>Gastropoda</taxon>
        <taxon>Patellogastropoda</taxon>
        <taxon>Patelloidea</taxon>
        <taxon>Patellidae</taxon>
        <taxon>Patella</taxon>
    </lineage>
</organism>
<feature type="compositionally biased region" description="Polar residues" evidence="6">
    <location>
        <begin position="778"/>
        <end position="789"/>
    </location>
</feature>
<dbReference type="PANTHER" id="PTHR46896">
    <property type="entry name" value="SENTRIN-SPECIFIC PROTEASE"/>
    <property type="match status" value="1"/>
</dbReference>
<evidence type="ECO:0000313" key="9">
    <source>
        <dbReference type="Proteomes" id="UP001347796"/>
    </source>
</evidence>
<feature type="compositionally biased region" description="Basic and acidic residues" evidence="6">
    <location>
        <begin position="303"/>
        <end position="313"/>
    </location>
</feature>
<feature type="compositionally biased region" description="Basic and acidic residues" evidence="6">
    <location>
        <begin position="473"/>
        <end position="486"/>
    </location>
</feature>
<name>A0AAN8Q4V8_PATCE</name>
<feature type="compositionally biased region" description="Polar residues" evidence="6">
    <location>
        <begin position="119"/>
        <end position="130"/>
    </location>
</feature>
<proteinExistence type="inferred from homology"/>
<evidence type="ECO:0000256" key="1">
    <source>
        <dbReference type="ARBA" id="ARBA00005234"/>
    </source>
</evidence>
<protein>
    <recommendedName>
        <fullName evidence="7">Ubiquitin-like protease family profile domain-containing protein</fullName>
    </recommendedName>
</protein>
<dbReference type="SUPFAM" id="SSF54001">
    <property type="entry name" value="Cysteine proteinases"/>
    <property type="match status" value="1"/>
</dbReference>
<dbReference type="PROSITE" id="PS50600">
    <property type="entry name" value="ULP_PROTEASE"/>
    <property type="match status" value="1"/>
</dbReference>
<feature type="region of interest" description="Disordered" evidence="6">
    <location>
        <begin position="34"/>
        <end position="106"/>
    </location>
</feature>
<feature type="region of interest" description="Disordered" evidence="6">
    <location>
        <begin position="115"/>
        <end position="134"/>
    </location>
</feature>
<feature type="compositionally biased region" description="Acidic residues" evidence="6">
    <location>
        <begin position="390"/>
        <end position="410"/>
    </location>
</feature>
<reference evidence="8 9" key="1">
    <citation type="submission" date="2024-01" db="EMBL/GenBank/DDBJ databases">
        <title>The genome of the rayed Mediterranean limpet Patella caerulea (Linnaeus, 1758).</title>
        <authorList>
            <person name="Anh-Thu Weber A."/>
            <person name="Halstead-Nussloch G."/>
        </authorList>
    </citation>
    <scope>NUCLEOTIDE SEQUENCE [LARGE SCALE GENOMIC DNA]</scope>
    <source>
        <strain evidence="8">AATW-2023a</strain>
        <tissue evidence="8">Whole specimen</tissue>
    </source>
</reference>
<feature type="compositionally biased region" description="Acidic residues" evidence="6">
    <location>
        <begin position="501"/>
        <end position="525"/>
    </location>
</feature>
<evidence type="ECO:0000313" key="8">
    <source>
        <dbReference type="EMBL" id="KAK6187616.1"/>
    </source>
</evidence>
<comment type="caution">
    <text evidence="8">The sequence shown here is derived from an EMBL/GenBank/DDBJ whole genome shotgun (WGS) entry which is preliminary data.</text>
</comment>
<dbReference type="PANTHER" id="PTHR46896:SF3">
    <property type="entry name" value="FI06413P-RELATED"/>
    <property type="match status" value="1"/>
</dbReference>
<gene>
    <name evidence="8" type="ORF">SNE40_005598</name>
</gene>
<dbReference type="GO" id="GO:0005737">
    <property type="term" value="C:cytoplasm"/>
    <property type="evidence" value="ECO:0007669"/>
    <property type="project" value="TreeGrafter"/>
</dbReference>
<evidence type="ECO:0000256" key="4">
    <source>
        <dbReference type="ARBA" id="ARBA00022786"/>
    </source>
</evidence>
<feature type="domain" description="Ubiquitin-like protease family profile" evidence="7">
    <location>
        <begin position="1291"/>
        <end position="1574"/>
    </location>
</feature>
<accession>A0AAN8Q4V8</accession>
<feature type="compositionally biased region" description="Low complexity" evidence="6">
    <location>
        <begin position="1429"/>
        <end position="1443"/>
    </location>
</feature>
<keyword evidence="2" id="KW-0597">Phosphoprotein</keyword>
<keyword evidence="3" id="KW-0645">Protease</keyword>
<feature type="compositionally biased region" description="Polar residues" evidence="6">
    <location>
        <begin position="456"/>
        <end position="465"/>
    </location>
</feature>
<dbReference type="InterPro" id="IPR051947">
    <property type="entry name" value="Sentrin-specific_protease"/>
</dbReference>
<comment type="similarity">
    <text evidence="1">Belongs to the peptidase C48 family.</text>
</comment>
<feature type="compositionally biased region" description="Acidic residues" evidence="6">
    <location>
        <begin position="564"/>
        <end position="584"/>
    </location>
</feature>
<feature type="region of interest" description="Disordered" evidence="6">
    <location>
        <begin position="778"/>
        <end position="798"/>
    </location>
</feature>
<keyword evidence="9" id="KW-1185">Reference proteome</keyword>
<feature type="compositionally biased region" description="Polar residues" evidence="6">
    <location>
        <begin position="990"/>
        <end position="1003"/>
    </location>
</feature>
<dbReference type="Pfam" id="PF02902">
    <property type="entry name" value="Peptidase_C48"/>
    <property type="match status" value="1"/>
</dbReference>
<feature type="region of interest" description="Disordered" evidence="6">
    <location>
        <begin position="725"/>
        <end position="749"/>
    </location>
</feature>
<dbReference type="InterPro" id="IPR003653">
    <property type="entry name" value="Peptidase_C48_C"/>
</dbReference>
<feature type="compositionally biased region" description="Basic and acidic residues" evidence="6">
    <location>
        <begin position="58"/>
        <end position="70"/>
    </location>
</feature>
<dbReference type="Proteomes" id="UP001347796">
    <property type="component" value="Unassembled WGS sequence"/>
</dbReference>
<evidence type="ECO:0000256" key="5">
    <source>
        <dbReference type="ARBA" id="ARBA00022801"/>
    </source>
</evidence>
<feature type="region of interest" description="Disordered" evidence="6">
    <location>
        <begin position="424"/>
        <end position="584"/>
    </location>
</feature>
<feature type="compositionally biased region" description="Polar residues" evidence="6">
    <location>
        <begin position="437"/>
        <end position="449"/>
    </location>
</feature>
<feature type="region of interest" description="Disordered" evidence="6">
    <location>
        <begin position="301"/>
        <end position="371"/>
    </location>
</feature>
<dbReference type="GO" id="GO:0016926">
    <property type="term" value="P:protein desumoylation"/>
    <property type="evidence" value="ECO:0007669"/>
    <property type="project" value="TreeGrafter"/>
</dbReference>
<feature type="region of interest" description="Disordered" evidence="6">
    <location>
        <begin position="608"/>
        <end position="629"/>
    </location>
</feature>
<feature type="region of interest" description="Disordered" evidence="6">
    <location>
        <begin position="140"/>
        <end position="234"/>
    </location>
</feature>
<feature type="compositionally biased region" description="Polar residues" evidence="6">
    <location>
        <begin position="1012"/>
        <end position="1024"/>
    </location>
</feature>
<feature type="region of interest" description="Disordered" evidence="6">
    <location>
        <begin position="1420"/>
        <end position="1476"/>
    </location>
</feature>
<feature type="region of interest" description="Disordered" evidence="6">
    <location>
        <begin position="388"/>
        <end position="410"/>
    </location>
</feature>
<sequence length="1623" mass="183684">MSLLKAPSVNDQKSHLHGVWCDYSAIGDQKHIMEDKDDVWPQSEVGTKDLESSSPQLSKDDKKISAEEKQTIGGESSGTSEERVDKPSSSGPGMKIPAQTDHNEKDMVSVKVEAKNGETDNSQSLVTENMTGPEVFIKKEVDDQLEPGEVKAEDFADEEEHDDLAGDEYLDKEEGFEEGEGYDMYDGANGQEEGYEDYAENNGQQEHDQGYFGYPDNGLMETGDGHPGMSGEDQEQYYYGDGEEYYEDEEYADNEYVDENDENEDKDTIREVVKGPNGRLQYVMKGLDGRIKCIMDAPMDATESNKVDKKESENEANYGTYEGENDDNYAEEGEEEYYEEEGHDYVEDKQEYEEGEIPNPYRNNPPRTKPLTHEEKEELCRVAMAQYSDEGFDYMDDEDEEYYDDDEDEEFPDNLTQEQLTVLRQQHIARQEHLAQMRSQENQMQQINTVKKDQATNKNNATSSDIKAAGNPADKRAQEITGRKPSYEITNSSGKPSSATEQEEEMDEEYIDDEAEDENYEETDEEYNRRKQLYDQQRLKNIAQLQHPSGSNHSQTTGQHGEEYYDDDEEEEYFDEDEECSDDSAIEAFIQQAIEKQKEAQLKNQRLGMENPSNQNPNIKPGIPISPPTTNETIKKLDVQMLSNNSSQDGTPNNSSVKNNLLNNLSFNNLKFKDGEGPVQNMVYLIRSNQGRDVYAMWDGQKFVPTPLDISLALPSEALTDSQKDSKIVGGGAKGKVKGPPLKGNATGLNMVDESDEAVSRSARPIPRNSNMVSLASNRKASPVPNNNEGDLLPNGRVWHHTNKSSLASLIKYRRPLHPTPPLGEEEDEMDEEDEEYIENDISNSGSTSSVKRHLDGVVKYAACKSCGYSSSDLDKCERCFRKLPVDAKVHVVDKIKNSQSDYTIDRKSFYGHKLNDQSQPYKYAKLSNHRQPLHSPQGENVQFDNRKVRATYGQRIKKQKPNKLHNVKITISSDEEDSNSNETLPIGATGNSSQDFQSNSRCDSPIFPHSKVSSPSQQETGSIRNRMEDQNGKVKSKKSKPPAFEENLEPLTDCTLSLNARSVRIGSLKSKPLEPVMMSDKGFSCSVVCERKGNHKCRIEIDTLDIVSCQGHLNPPVVVMFLELTTAGGVKLREKLKMKANQRSNFDPDSQDKKLKYCVIIFDTLEDPKSVKQIIQHYQIVNKAGPSYYQELTHEEANMLLLQTTPLTPAMQAQVGLTMNKDPPVQPAIQNIRDTSSHGDEQEYNRDEMENFENAELREESCSPSPPRVTFTGPLEKLLTYPPPPAKGALTITNEDLYCLNDGEFLNDVIIDFYLKYLLLEKLSEKDKQRTHIFSSFFYKRLTHRLPKMSESTADINKQPHVKRHSKVKTWTRHVDLFEKDFIIVPINEHSHWFLAIICFPGLEEPQFCPFLPVPLKPPPPPPPKPATPTSSPESASAPATTQSTGEESSQDSANNPVEPEPETETPMEVENLTPSKVITGIPLDPEKCIEESCNREYCLGKKQPCILIFDSLAGPSRASVCKTLKEYLQVEWSIKKDTERNFKDFRGSSPKVPQQNNYSDCGIYVLQYVESFFQSPIMDFTVPMKGLDYWFHSEVCARKREEIKSLVLKLQELYPRPEKKS</sequence>
<dbReference type="GO" id="GO:0005634">
    <property type="term" value="C:nucleus"/>
    <property type="evidence" value="ECO:0007669"/>
    <property type="project" value="TreeGrafter"/>
</dbReference>
<feature type="compositionally biased region" description="Polar residues" evidence="6">
    <location>
        <begin position="1444"/>
        <end position="1457"/>
    </location>
</feature>
<feature type="compositionally biased region" description="Polar residues" evidence="6">
    <location>
        <begin position="488"/>
        <end position="500"/>
    </location>
</feature>
<feature type="region of interest" description="Disordered" evidence="6">
    <location>
        <begin position="956"/>
        <end position="1046"/>
    </location>
</feature>
<evidence type="ECO:0000256" key="6">
    <source>
        <dbReference type="SAM" id="MobiDB-lite"/>
    </source>
</evidence>
<keyword evidence="5" id="KW-0378">Hydrolase</keyword>
<keyword evidence="4" id="KW-0833">Ubl conjugation pathway</keyword>
<feature type="compositionally biased region" description="Acidic residues" evidence="6">
    <location>
        <begin position="323"/>
        <end position="342"/>
    </location>
</feature>
<dbReference type="GO" id="GO:0006508">
    <property type="term" value="P:proteolysis"/>
    <property type="evidence" value="ECO:0007669"/>
    <property type="project" value="UniProtKB-KW"/>
</dbReference>
<feature type="compositionally biased region" description="Basic and acidic residues" evidence="6">
    <location>
        <begin position="140"/>
        <end position="154"/>
    </location>
</feature>